<keyword evidence="1" id="KW-0732">Signal</keyword>
<gene>
    <name evidence="3" type="ORF">ACFQY0_06610</name>
</gene>
<evidence type="ECO:0000313" key="3">
    <source>
        <dbReference type="EMBL" id="MFC7336841.1"/>
    </source>
</evidence>
<keyword evidence="4" id="KW-1185">Reference proteome</keyword>
<dbReference type="CDD" id="cd16145">
    <property type="entry name" value="ARS_like"/>
    <property type="match status" value="1"/>
</dbReference>
<evidence type="ECO:0000313" key="4">
    <source>
        <dbReference type="Proteomes" id="UP001596472"/>
    </source>
</evidence>
<feature type="domain" description="Sulfatase N-terminal" evidence="2">
    <location>
        <begin position="27"/>
        <end position="360"/>
    </location>
</feature>
<dbReference type="Pfam" id="PF00884">
    <property type="entry name" value="Sulfatase"/>
    <property type="match status" value="1"/>
</dbReference>
<accession>A0ABW2L3A9</accession>
<dbReference type="PANTHER" id="PTHR43751">
    <property type="entry name" value="SULFATASE"/>
    <property type="match status" value="1"/>
</dbReference>
<evidence type="ECO:0000256" key="1">
    <source>
        <dbReference type="SAM" id="SignalP"/>
    </source>
</evidence>
<dbReference type="PANTHER" id="PTHR43751:SF3">
    <property type="entry name" value="SULFATASE N-TERMINAL DOMAIN-CONTAINING PROTEIN"/>
    <property type="match status" value="1"/>
</dbReference>
<dbReference type="InterPro" id="IPR000917">
    <property type="entry name" value="Sulfatase_N"/>
</dbReference>
<comment type="caution">
    <text evidence="3">The sequence shown here is derived from an EMBL/GenBank/DDBJ whole genome shotgun (WGS) entry which is preliminary data.</text>
</comment>
<dbReference type="Gene3D" id="3.40.720.10">
    <property type="entry name" value="Alkaline Phosphatase, subunit A"/>
    <property type="match status" value="1"/>
</dbReference>
<name>A0ABW2L3A9_9BACT</name>
<dbReference type="Gene3D" id="3.30.1120.10">
    <property type="match status" value="1"/>
</dbReference>
<dbReference type="SUPFAM" id="SSF53649">
    <property type="entry name" value="Alkaline phosphatase-like"/>
    <property type="match status" value="1"/>
</dbReference>
<dbReference type="InterPro" id="IPR052701">
    <property type="entry name" value="GAG_Ulvan_Degrading_Sulfatases"/>
</dbReference>
<organism evidence="3 4">
    <name type="scientific">Haloferula chungangensis</name>
    <dbReference type="NCBI Taxonomy" id="1048331"/>
    <lineage>
        <taxon>Bacteria</taxon>
        <taxon>Pseudomonadati</taxon>
        <taxon>Verrucomicrobiota</taxon>
        <taxon>Verrucomicrobiia</taxon>
        <taxon>Verrucomicrobiales</taxon>
        <taxon>Verrucomicrobiaceae</taxon>
        <taxon>Haloferula</taxon>
    </lineage>
</organism>
<dbReference type="PROSITE" id="PS51257">
    <property type="entry name" value="PROKAR_LIPOPROTEIN"/>
    <property type="match status" value="1"/>
</dbReference>
<dbReference type="EMBL" id="JBHTBS010000002">
    <property type="protein sequence ID" value="MFC7336841.1"/>
    <property type="molecule type" value="Genomic_DNA"/>
</dbReference>
<protein>
    <submittedName>
        <fullName evidence="3">Arylsulfatase</fullName>
    </submittedName>
</protein>
<dbReference type="RefSeq" id="WP_379710583.1">
    <property type="nucleotide sequence ID" value="NZ_JBHTBS010000002.1"/>
</dbReference>
<feature type="chain" id="PRO_5046046741" evidence="1">
    <location>
        <begin position="21"/>
        <end position="466"/>
    </location>
</feature>
<sequence>MKLTSIITLLCAAIACSAQAADKLAPPNVIYILADDLGMGDLGCYGQKKLKTPNIDRIAAEGMRFTDHYSGNTVCSPSRAVLMTGQHPGKVHCRGNGEENRFALDPEMTTLPRLFKNAGYATGAYGKWGLGITSDEGKPNPLTHGFDHYTGWKSQMIAHTYYPTSIVRDGKEEPLEEGTYIHDLIMEDAAAFIKTNAESKTPFFCYIPTAVPHAAMHAPKELHEKWRKVYPQFDDKIGKYGAGPGENTPDVINPIAGFAAMMENLDNQIGGILDMLVELGIDDNTIVLFASDNGAHHEGGHDPKFWDSNGPLRGIKRDLYEGGIRTPFLVRWPNKVQSGSVNDHLSAFQDVLPTMAEITGQPVPTQNDGISMLPTLLGKPDQKKHDVIYFEFQQGSSKTYTSRSIRMGDWKAVQRSEKNRGKVFLPIELYNLKNDLGEKNNLAAENPELVQQLEKLMDKSHTPLKN</sequence>
<feature type="signal peptide" evidence="1">
    <location>
        <begin position="1"/>
        <end position="20"/>
    </location>
</feature>
<reference evidence="4" key="1">
    <citation type="journal article" date="2019" name="Int. J. Syst. Evol. Microbiol.">
        <title>The Global Catalogue of Microorganisms (GCM) 10K type strain sequencing project: providing services to taxonomists for standard genome sequencing and annotation.</title>
        <authorList>
            <consortium name="The Broad Institute Genomics Platform"/>
            <consortium name="The Broad Institute Genome Sequencing Center for Infectious Disease"/>
            <person name="Wu L."/>
            <person name="Ma J."/>
        </authorList>
    </citation>
    <scope>NUCLEOTIDE SEQUENCE [LARGE SCALE GENOMIC DNA]</scope>
    <source>
        <strain evidence="4">CGMCC 4.1467</strain>
    </source>
</reference>
<proteinExistence type="predicted"/>
<dbReference type="InterPro" id="IPR017850">
    <property type="entry name" value="Alkaline_phosphatase_core_sf"/>
</dbReference>
<dbReference type="Proteomes" id="UP001596472">
    <property type="component" value="Unassembled WGS sequence"/>
</dbReference>
<evidence type="ECO:0000259" key="2">
    <source>
        <dbReference type="Pfam" id="PF00884"/>
    </source>
</evidence>